<dbReference type="EMBL" id="MIHA01000001">
    <property type="protein sequence ID" value="ODQ92275.1"/>
    <property type="molecule type" value="Genomic_DNA"/>
</dbReference>
<evidence type="ECO:0000256" key="3">
    <source>
        <dbReference type="ARBA" id="ARBA00065483"/>
    </source>
</evidence>
<dbReference type="FunFam" id="3.40.1080.10:FF:000001">
    <property type="entry name" value="Succinyl-coa:3-ketoacid-coenzyme a transferase subunit b"/>
    <property type="match status" value="1"/>
</dbReference>
<protein>
    <recommendedName>
        <fullName evidence="4">Probable succinyl-CoA:3-ketoacid coenzyme A transferase subunit B</fullName>
    </recommendedName>
    <alternativeName>
        <fullName evidence="6">OXCT B</fullName>
    </alternativeName>
    <alternativeName>
        <fullName evidence="5">Succinyl-CoA:3-oxoacid CoA-transferase</fullName>
    </alternativeName>
</protein>
<comment type="subunit">
    <text evidence="3">Heterodimer of a subunit A and a subunit B.</text>
</comment>
<dbReference type="InterPro" id="IPR012791">
    <property type="entry name" value="3-oxoacid_CoA-transf_B"/>
</dbReference>
<evidence type="ECO:0000313" key="8">
    <source>
        <dbReference type="EMBL" id="ODQ92275.1"/>
    </source>
</evidence>
<dbReference type="NCBIfam" id="TIGR02428">
    <property type="entry name" value="pcaJ_scoB_fam"/>
    <property type="match status" value="1"/>
</dbReference>
<dbReference type="InterPro" id="IPR004165">
    <property type="entry name" value="CoA_trans_fam_I"/>
</dbReference>
<proteinExistence type="inferred from homology"/>
<feature type="region of interest" description="Disordered" evidence="7">
    <location>
        <begin position="205"/>
        <end position="227"/>
    </location>
</feature>
<accession>A0A1E3RQU6</accession>
<dbReference type="PANTHER" id="PTHR13707">
    <property type="entry name" value="KETOACID-COENZYME A TRANSFERASE"/>
    <property type="match status" value="1"/>
</dbReference>
<dbReference type="RefSeq" id="WP_069411627.1">
    <property type="nucleotide sequence ID" value="NZ_JACKUL010000020.1"/>
</dbReference>
<evidence type="ECO:0000256" key="1">
    <source>
        <dbReference type="ARBA" id="ARBA00007047"/>
    </source>
</evidence>
<feature type="compositionally biased region" description="Basic and acidic residues" evidence="7">
    <location>
        <begin position="218"/>
        <end position="227"/>
    </location>
</feature>
<name>A0A1E3RQU6_MYCFV</name>
<evidence type="ECO:0000256" key="5">
    <source>
        <dbReference type="ARBA" id="ARBA00081138"/>
    </source>
</evidence>
<dbReference type="OrthoDB" id="9778604at2"/>
<gene>
    <name evidence="8" type="ORF">BHQ18_00590</name>
</gene>
<dbReference type="GO" id="GO:0008410">
    <property type="term" value="F:CoA-transferase activity"/>
    <property type="evidence" value="ECO:0007669"/>
    <property type="project" value="InterPro"/>
</dbReference>
<organism evidence="8 9">
    <name type="scientific">Mycolicibacterium flavescens</name>
    <name type="common">Mycobacterium flavescens</name>
    <dbReference type="NCBI Taxonomy" id="1776"/>
    <lineage>
        <taxon>Bacteria</taxon>
        <taxon>Bacillati</taxon>
        <taxon>Actinomycetota</taxon>
        <taxon>Actinomycetes</taxon>
        <taxon>Mycobacteriales</taxon>
        <taxon>Mycobacteriaceae</taxon>
        <taxon>Mycolicibacterium</taxon>
    </lineage>
</organism>
<dbReference type="SUPFAM" id="SSF100950">
    <property type="entry name" value="NagB/RpiA/CoA transferase-like"/>
    <property type="match status" value="1"/>
</dbReference>
<evidence type="ECO:0000256" key="6">
    <source>
        <dbReference type="ARBA" id="ARBA00081146"/>
    </source>
</evidence>
<dbReference type="PANTHER" id="PTHR13707:SF57">
    <property type="entry name" value="SUCCINYL-COA:3-KETOACID COENZYME A TRANSFERASE SUBUNIT B-RELATED"/>
    <property type="match status" value="1"/>
</dbReference>
<comment type="caution">
    <text evidence="8">The sequence shown here is derived from an EMBL/GenBank/DDBJ whole genome shotgun (WGS) entry which is preliminary data.</text>
</comment>
<evidence type="ECO:0000313" key="9">
    <source>
        <dbReference type="Proteomes" id="UP000094053"/>
    </source>
</evidence>
<comment type="similarity">
    <text evidence="1">Belongs to the 3-oxoacid CoA-transferase subunit B family.</text>
</comment>
<evidence type="ECO:0000256" key="2">
    <source>
        <dbReference type="ARBA" id="ARBA00022679"/>
    </source>
</evidence>
<dbReference type="Gene3D" id="3.40.1080.10">
    <property type="entry name" value="Glutaconate Coenzyme A-transferase"/>
    <property type="match status" value="1"/>
</dbReference>
<keyword evidence="2 8" id="KW-0808">Transferase</keyword>
<keyword evidence="9" id="KW-1185">Reference proteome</keyword>
<dbReference type="AlphaFoldDB" id="A0A1E3RQU6"/>
<dbReference type="Proteomes" id="UP000094053">
    <property type="component" value="Unassembled WGS sequence"/>
</dbReference>
<dbReference type="STRING" id="1776.BHQ18_00590"/>
<dbReference type="InterPro" id="IPR037171">
    <property type="entry name" value="NagB/RpiA_transferase-like"/>
</dbReference>
<evidence type="ECO:0000256" key="4">
    <source>
        <dbReference type="ARBA" id="ARBA00072796"/>
    </source>
</evidence>
<dbReference type="Pfam" id="PF01144">
    <property type="entry name" value="CoA_trans"/>
    <property type="match status" value="1"/>
</dbReference>
<sequence length="227" mass="23736">MSWTRTEMAARAARELRDGDYVNLGIGLPTLIPDYLPADSTVTLHAENGILGVGPFPYEDEVDPDLVNAGKQTVSVLPGASFFDSATSFAMIRGGHVDLAILGGMQVAANGDLANWMVPGSMVKGMGGAMDLVSGADKVIVLMDHVTKSGAAKLVSACDLPLTGKAVVSRVITDLGVFDVTGTGFDVVELAPGVSFDEVAERTAAPLRDGQRRNAANSERERTPSFA</sequence>
<evidence type="ECO:0000256" key="7">
    <source>
        <dbReference type="SAM" id="MobiDB-lite"/>
    </source>
</evidence>
<dbReference type="SMART" id="SM00882">
    <property type="entry name" value="CoA_trans"/>
    <property type="match status" value="1"/>
</dbReference>
<reference evidence="9" key="1">
    <citation type="submission" date="2016-09" db="EMBL/GenBank/DDBJ databases">
        <authorList>
            <person name="Greninger A.L."/>
            <person name="Jerome K.R."/>
            <person name="Mcnair B."/>
            <person name="Wallis C."/>
            <person name="Fang F."/>
        </authorList>
    </citation>
    <scope>NUCLEOTIDE SEQUENCE [LARGE SCALE GENOMIC DNA]</scope>
    <source>
        <strain evidence="9">M6</strain>
    </source>
</reference>